<comment type="caution">
    <text evidence="5">The sequence shown here is derived from an EMBL/GenBank/DDBJ whole genome shotgun (WGS) entry which is preliminary data.</text>
</comment>
<accession>C4FJU4</accession>
<dbReference type="Gene3D" id="3.20.110.10">
    <property type="entry name" value="Glycoside hydrolase 38, N terminal domain"/>
    <property type="match status" value="1"/>
</dbReference>
<evidence type="ECO:0000259" key="4">
    <source>
        <dbReference type="Pfam" id="PF03065"/>
    </source>
</evidence>
<gene>
    <name evidence="5" type="ORF">SULYE_0844</name>
</gene>
<dbReference type="GO" id="GO:0005975">
    <property type="term" value="P:carbohydrate metabolic process"/>
    <property type="evidence" value="ECO:0007669"/>
    <property type="project" value="InterPro"/>
</dbReference>
<sequence length="674" mass="80288">MKKLYLCFLWHMHQPWYIDPFTREFEMPWVFLHGIKDYYEMPWLVSKYKKIKATFNLVPSLIKQLQIYSENPSSCKFLNLLKKDVDKISNTEKEYLLRILFSANLTTMIKPIPRYFQIHQKYMNTQNLTNQDFLDLQVLFLLSWTGNYLRENNHYIKTLLEKGKDFTKEEKEKLINVLLNFLKEIIPYYKNLESEGKIEITTTPYYHPILPLLLNIESAKESKPDISLPKITANFKEDAVYHLNAALDEYQSIFDKKPNGLWPAEGSLSNQTLDLFIEHKIKWTATDEDVLYNVAGKRDKYKIYKYKDIYIFFRDKYLSDSIGFRYQNMNEKNAVDDFISHLRSIYNSSQHCQVVSVILDGENAWEFYKNNGKDFFNRLYSEISHQRWIECITFSEVLGKNVEIENLESIKAGSWIYGNFTTWIGHPEKNTAWEYLSETRNFLESEKENDLYKKAIEYIYIAEGSDWFWWYGDDHFTIYADKFDLLFRSNLMKVYDVFGKKPPAKLSKPIKQTFKQPIIKKPKNYITPTIDGKITNYFEWLFSGEIDLTFDLSSMNTEILLNKLYYGYDKENFYLRFDASVNQIKNDILRLNFITDKEISFSVPISNEKHTDENGVEAACEKIIEIKIPLNLLNEKKFEFYIEILKDSRLLQKLPVYSIIMLDISENFDYDWMV</sequence>
<evidence type="ECO:0000313" key="6">
    <source>
        <dbReference type="Proteomes" id="UP000005540"/>
    </source>
</evidence>
<dbReference type="InterPro" id="IPR052046">
    <property type="entry name" value="GH57_Enzymes"/>
</dbReference>
<dbReference type="GO" id="GO:0016787">
    <property type="term" value="F:hydrolase activity"/>
    <property type="evidence" value="ECO:0007669"/>
    <property type="project" value="UniProtKB-KW"/>
</dbReference>
<dbReference type="PANTHER" id="PTHR36306">
    <property type="entry name" value="ALPHA-AMYLASE-RELATED-RELATED"/>
    <property type="match status" value="1"/>
</dbReference>
<keyword evidence="2 3" id="KW-0119">Carbohydrate metabolism</keyword>
<evidence type="ECO:0000256" key="2">
    <source>
        <dbReference type="ARBA" id="ARBA00023277"/>
    </source>
</evidence>
<feature type="domain" description="Glycoside hydrolase family 57 N-terminal" evidence="4">
    <location>
        <begin position="8"/>
        <end position="400"/>
    </location>
</feature>
<dbReference type="Pfam" id="PF03065">
    <property type="entry name" value="Glyco_hydro_57"/>
    <property type="match status" value="1"/>
</dbReference>
<name>C4FJU4_9AQUI</name>
<dbReference type="AlphaFoldDB" id="C4FJU4"/>
<comment type="similarity">
    <text evidence="1 3">Belongs to the glycosyl hydrolase 57 family.</text>
</comment>
<proteinExistence type="inferred from homology"/>
<keyword evidence="6" id="KW-1185">Reference proteome</keyword>
<reference evidence="5 6" key="1">
    <citation type="submission" date="2009-04" db="EMBL/GenBank/DDBJ databases">
        <authorList>
            <person name="Reysenbach A.-L."/>
            <person name="Heidelberg J.F."/>
            <person name="Nelson W.C."/>
        </authorList>
    </citation>
    <scope>NUCLEOTIDE SEQUENCE [LARGE SCALE GENOMIC DNA]</scope>
    <source>
        <strain evidence="5 6">SS-5</strain>
    </source>
</reference>
<dbReference type="SUPFAM" id="SSF88713">
    <property type="entry name" value="Glycoside hydrolase/deacetylase"/>
    <property type="match status" value="1"/>
</dbReference>
<evidence type="ECO:0000256" key="1">
    <source>
        <dbReference type="ARBA" id="ARBA00006821"/>
    </source>
</evidence>
<dbReference type="CDD" id="cd10796">
    <property type="entry name" value="GH57N_APU"/>
    <property type="match status" value="1"/>
</dbReference>
<dbReference type="InterPro" id="IPR011330">
    <property type="entry name" value="Glyco_hydro/deAcase_b/a-brl"/>
</dbReference>
<dbReference type="InterPro" id="IPR027291">
    <property type="entry name" value="Glyco_hydro_38_N_sf"/>
</dbReference>
<dbReference type="OrthoDB" id="9759321at2"/>
<dbReference type="InterPro" id="IPR004300">
    <property type="entry name" value="Glyco_hydro_57_N"/>
</dbReference>
<dbReference type="EMBL" id="ABZS01000068">
    <property type="protein sequence ID" value="EEP60653.1"/>
    <property type="molecule type" value="Genomic_DNA"/>
</dbReference>
<evidence type="ECO:0000313" key="5">
    <source>
        <dbReference type="EMBL" id="EEP60653.1"/>
    </source>
</evidence>
<dbReference type="Proteomes" id="UP000005540">
    <property type="component" value="Unassembled WGS sequence"/>
</dbReference>
<evidence type="ECO:0000256" key="3">
    <source>
        <dbReference type="RuleBase" id="RU361196"/>
    </source>
</evidence>
<organism evidence="5 6">
    <name type="scientific">Sulfurihydrogenibium yellowstonense SS-5</name>
    <dbReference type="NCBI Taxonomy" id="432331"/>
    <lineage>
        <taxon>Bacteria</taxon>
        <taxon>Pseudomonadati</taxon>
        <taxon>Aquificota</taxon>
        <taxon>Aquificia</taxon>
        <taxon>Aquificales</taxon>
        <taxon>Hydrogenothermaceae</taxon>
        <taxon>Sulfurihydrogenibium</taxon>
    </lineage>
</organism>
<dbReference type="PANTHER" id="PTHR36306:SF1">
    <property type="entry name" value="ALPHA-AMYLASE-RELATED"/>
    <property type="match status" value="1"/>
</dbReference>
<dbReference type="RefSeq" id="WP_007546723.1">
    <property type="nucleotide sequence ID" value="NZ_ABZS01000068.1"/>
</dbReference>
<protein>
    <submittedName>
        <fullName evidence="5">Glycoside hydrolase</fullName>
    </submittedName>
</protein>
<keyword evidence="5" id="KW-0378">Hydrolase</keyword>